<accession>A0A8X7X7D7</accession>
<dbReference type="Pfam" id="PF00173">
    <property type="entry name" value="Cyt-b5"/>
    <property type="match status" value="1"/>
</dbReference>
<dbReference type="FunFam" id="3.40.50.1000:FF:000092">
    <property type="entry name" value="copper-transporting ATPase 1 isoform X2"/>
    <property type="match status" value="1"/>
</dbReference>
<dbReference type="InterPro" id="IPR027256">
    <property type="entry name" value="P-typ_ATPase_IB"/>
</dbReference>
<dbReference type="GO" id="GO:0006123">
    <property type="term" value="P:mitochondrial electron transport, cytochrome c to oxygen"/>
    <property type="evidence" value="ECO:0007669"/>
    <property type="project" value="InterPro"/>
</dbReference>
<dbReference type="InterPro" id="IPR017969">
    <property type="entry name" value="Heavy-metal-associated_CS"/>
</dbReference>
<keyword evidence="8 22" id="KW-0479">Metal-binding</keyword>
<dbReference type="Gene3D" id="3.30.70.100">
    <property type="match status" value="5"/>
</dbReference>
<dbReference type="FunFam" id="3.40.50.1000:FF:000144">
    <property type="entry name" value="copper-transporting ATPase 1 isoform X2"/>
    <property type="match status" value="1"/>
</dbReference>
<dbReference type="CDD" id="cd00371">
    <property type="entry name" value="HMA"/>
    <property type="match status" value="5"/>
</dbReference>
<dbReference type="InterPro" id="IPR023214">
    <property type="entry name" value="HAD_sf"/>
</dbReference>
<organism evidence="24 25">
    <name type="scientific">Polypterus senegalus</name>
    <name type="common">Senegal bichir</name>
    <dbReference type="NCBI Taxonomy" id="55291"/>
    <lineage>
        <taxon>Eukaryota</taxon>
        <taxon>Metazoa</taxon>
        <taxon>Chordata</taxon>
        <taxon>Craniata</taxon>
        <taxon>Vertebrata</taxon>
        <taxon>Euteleostomi</taxon>
        <taxon>Actinopterygii</taxon>
        <taxon>Polypteriformes</taxon>
        <taxon>Polypteridae</taxon>
        <taxon>Polypterus</taxon>
    </lineage>
</organism>
<dbReference type="Pfam" id="PF00702">
    <property type="entry name" value="Hydrolase"/>
    <property type="match status" value="1"/>
</dbReference>
<keyword evidence="19" id="KW-0496">Mitochondrion</keyword>
<feature type="non-terminal residue" evidence="24">
    <location>
        <position position="1554"/>
    </location>
</feature>
<dbReference type="SUPFAM" id="SSF81653">
    <property type="entry name" value="Calcium ATPase, transduction domain A"/>
    <property type="match status" value="1"/>
</dbReference>
<evidence type="ECO:0000256" key="5">
    <source>
        <dbReference type="ARBA" id="ARBA00012517"/>
    </source>
</evidence>
<sequence length="1554" mass="169999">MTEEDGVQASVGFLQEIYTSPLNLSLLCLCIYLLYKIIRGDKPPELPKEEEELPKLKKRDFTLAELREFDGKRNPRILMAIKGKVFDVTRGKKFYGPEGPYGVFAGRDASRGLATFCLDESALKDECDDLSDLNAMQKETLSDFEMQFTPRGVRYTAVRQCHHKTGPNFHDKYGNLLLATGFLFCASVWGYVSLESKNAMIFFDPTFQTTESLREAIDDMGFEASVSVSAVSQVIPTETSLFNLGMLPSSYQEQVLKELCQIKGVLDVKITPELNNVAVTFMQTFINASQIKGLFQNLIDAYLNEGNSEPIEGSNLVSTNEVTLKMKIEGMTFMSCTTTIEEKVGKLKGVKSINVSMKEEGATVIYQPHLIAEEEILGHISAAGFKAFTEKQPLKSELKPNFESINNTKLPDTLSSRLSPKKDNSILSVVLQIEGMHCNSCVVNIQKNISELCGVNSVRVSLEDKAATIRYTPKLLSINSLKKAIEDLPPGEFKVVSEHINSSVSEPQFINSSSQPLTSTAVVCIEGMTCNSCVQSIEEKLSRRKGVRSAKVSLIHQKGVFEFDPMVTTPEEIRDAVEDMGFEAFLPDNRPSDSANKLQSKVPVNQNSVVSSLPGACQESEVPGPSVPLICQSSSKEQQTETTKKCFIQVTGMTCASCVANIERNLKREHGIYSVLVALMAGKAEVRYNSAIIEPLGIAELIKELGFGASVIENYEDSSGHLELVIRGMTCASCVHKIESNLTKAKGVLYVSVALATNKAHIKYDPEVNGPRDIMRLIEFVGGWYFYIQAYKAVKHKSANMDVLIVLATTIAFAYSFVILLVAMIERNRVNPLTFFDTPPMLFVFVSLGRWLEHLAKSKTSEALAKLMSLQATEATVVTLGPNMAVLNEEHLDVELVHRGDYVRVVPGGKFPVDGKVVDGHSMADESLITGEAMPVTKKPGSLVIAGSINQHGALIIEATHVGSDTTLSQIVKLVEEAQTSKAPIQQFADKISGYFVPFIVVVSVITLLAWIAVGFANFKIVEKYFPEYVTNISRAEVVIRFAFQASITVLCIACPCSLGLATPTAVMVGTGVGAQNGILIKGGEPLEMAHKVKTIVFDKTGTVTHGIPVVIQIKILIESNHMPRTKWLAIVGTAESNSEHPLGTAVTKYCKQELGVEILGTCSDFQTVPGCGISCRVRNTEVLFCTTDDNIEEKDSMNALLVELESGNNERQKVSVRNFESSTKQLPESRTYHVLIGNREWMRRNALQVNREIDSSMIEHESKGRTAILVAIDGVLCGLIAIADTVKPEAELAVLALKSMGLEVVLMTGDNCKTARAIASQVGITKVFAEVLPSHKVAKVEQLQMEGRRVAMVGDGINDSPALAMADVGIAIGTGTDVAIEAADVVLIRNDLLDVVASIDLSKKTVKRIKINFVFALIYNLVGIPIAAGVFLPIGLMLQPWMGSAAMAASSVSVVLSSLLLKLYKKPSPEKLEKRVQGKVRQKSLSDISVHIGIDERRHESPKLSLLDRIVNYSRASINSLRSDKRSLNSMALSEPDKHSLLICDGPFEDEMI</sequence>
<dbReference type="PROSITE" id="PS01047">
    <property type="entry name" value="HMA_1"/>
    <property type="match status" value="4"/>
</dbReference>
<feature type="transmembrane region" description="Helical" evidence="22">
    <location>
        <begin position="1442"/>
        <end position="1465"/>
    </location>
</feature>
<feature type="transmembrane region" description="Helical" evidence="22">
    <location>
        <begin position="1414"/>
        <end position="1436"/>
    </location>
</feature>
<dbReference type="InterPro" id="IPR001199">
    <property type="entry name" value="Cyt_B5-like_heme/steroid-bd"/>
</dbReference>
<dbReference type="PANTHER" id="PTHR46594">
    <property type="entry name" value="P-TYPE CATION-TRANSPORTING ATPASE"/>
    <property type="match status" value="1"/>
</dbReference>
<keyword evidence="15" id="KW-1278">Translocase</keyword>
<dbReference type="InterPro" id="IPR008250">
    <property type="entry name" value="ATPase_P-typ_transduc_dom_A_sf"/>
</dbReference>
<feature type="domain" description="HMA" evidence="23">
    <location>
        <begin position="427"/>
        <end position="493"/>
    </location>
</feature>
<dbReference type="Pfam" id="PF00403">
    <property type="entry name" value="HMA"/>
    <property type="match status" value="5"/>
</dbReference>
<keyword evidence="14" id="KW-0809">Transit peptide</keyword>
<dbReference type="PROSITE" id="PS50846">
    <property type="entry name" value="HMA_2"/>
    <property type="match status" value="5"/>
</dbReference>
<dbReference type="InterPro" id="IPR018303">
    <property type="entry name" value="ATPase_P-typ_P_site"/>
</dbReference>
<dbReference type="InterPro" id="IPR008433">
    <property type="entry name" value="Cyt_c_oxidase_suVIIB"/>
</dbReference>
<keyword evidence="12" id="KW-0187">Copper transport</keyword>
<dbReference type="PROSITE" id="PS00154">
    <property type="entry name" value="ATPASE_E1_E2"/>
    <property type="match status" value="1"/>
</dbReference>
<evidence type="ECO:0000256" key="7">
    <source>
        <dbReference type="ARBA" id="ARBA00022692"/>
    </source>
</evidence>
<name>A0A8X7X7D7_POLSE</name>
<dbReference type="SUPFAM" id="SSF56784">
    <property type="entry name" value="HAD-like"/>
    <property type="match status" value="1"/>
</dbReference>
<dbReference type="GO" id="GO:0016887">
    <property type="term" value="F:ATP hydrolysis activity"/>
    <property type="evidence" value="ECO:0007669"/>
    <property type="project" value="InterPro"/>
</dbReference>
<evidence type="ECO:0000256" key="10">
    <source>
        <dbReference type="ARBA" id="ARBA00022741"/>
    </source>
</evidence>
<evidence type="ECO:0000256" key="2">
    <source>
        <dbReference type="ARBA" id="ARBA00004434"/>
    </source>
</evidence>
<feature type="domain" description="HMA" evidence="23">
    <location>
        <begin position="519"/>
        <end position="585"/>
    </location>
</feature>
<dbReference type="SUPFAM" id="SSF55008">
    <property type="entry name" value="HMA, heavy metal-associated domain"/>
    <property type="match status" value="5"/>
</dbReference>
<comment type="caution">
    <text evidence="24">The sequence shown here is derived from an EMBL/GenBank/DDBJ whole genome shotgun (WGS) entry which is preliminary data.</text>
</comment>
<keyword evidence="18" id="KW-0406">Ion transport</keyword>
<dbReference type="Gene3D" id="3.40.50.1000">
    <property type="entry name" value="HAD superfamily/HAD-like"/>
    <property type="match status" value="1"/>
</dbReference>
<feature type="domain" description="HMA" evidence="23">
    <location>
        <begin position="322"/>
        <end position="388"/>
    </location>
</feature>
<comment type="similarity">
    <text evidence="22">Belongs to the cation transport ATPase (P-type) (TC 3.A.3) family. Type IB subfamily.</text>
</comment>
<evidence type="ECO:0000256" key="17">
    <source>
        <dbReference type="ARBA" id="ARBA00023008"/>
    </source>
</evidence>
<evidence type="ECO:0000256" key="22">
    <source>
        <dbReference type="RuleBase" id="RU362081"/>
    </source>
</evidence>
<evidence type="ECO:0000256" key="8">
    <source>
        <dbReference type="ARBA" id="ARBA00022723"/>
    </source>
</evidence>
<dbReference type="SUPFAM" id="SSF81665">
    <property type="entry name" value="Calcium ATPase, transmembrane domain M"/>
    <property type="match status" value="1"/>
</dbReference>
<dbReference type="Gene3D" id="4.10.51.10">
    <property type="entry name" value="Cytochrome C Oxidase, chain K"/>
    <property type="match status" value="1"/>
</dbReference>
<dbReference type="Pfam" id="PF00122">
    <property type="entry name" value="E1-E2_ATPase"/>
    <property type="match status" value="1"/>
</dbReference>
<comment type="similarity">
    <text evidence="21">Belongs to the cytochrome b5 family. MAPR subfamily.</text>
</comment>
<dbReference type="PANTHER" id="PTHR46594:SF4">
    <property type="entry name" value="P-TYPE CATION-TRANSPORTING ATPASE"/>
    <property type="match status" value="1"/>
</dbReference>
<keyword evidence="7 22" id="KW-0812">Transmembrane</keyword>
<evidence type="ECO:0000256" key="12">
    <source>
        <dbReference type="ARBA" id="ARBA00022796"/>
    </source>
</evidence>
<evidence type="ECO:0000256" key="4">
    <source>
        <dbReference type="ARBA" id="ARBA00007351"/>
    </source>
</evidence>
<dbReference type="GO" id="GO:0005507">
    <property type="term" value="F:copper ion binding"/>
    <property type="evidence" value="ECO:0007669"/>
    <property type="project" value="InterPro"/>
</dbReference>
<proteinExistence type="inferred from homology"/>
<comment type="subcellular location">
    <subcellularLocation>
        <location evidence="1">Golgi apparatus</location>
        <location evidence="1">trans-Golgi network membrane</location>
        <topology evidence="1">Multi-pass membrane protein</topology>
    </subcellularLocation>
    <subcellularLocation>
        <location evidence="22">Membrane</location>
    </subcellularLocation>
    <subcellularLocation>
        <location evidence="2">Mitochondrion inner membrane</location>
        <topology evidence="2">Single-pass membrane protein</topology>
    </subcellularLocation>
</comment>
<dbReference type="NCBIfam" id="TIGR00003">
    <property type="entry name" value="copper ion binding protein"/>
    <property type="match status" value="4"/>
</dbReference>
<dbReference type="GO" id="GO:0005524">
    <property type="term" value="F:ATP binding"/>
    <property type="evidence" value="ECO:0007669"/>
    <property type="project" value="UniProtKB-UniRule"/>
</dbReference>
<dbReference type="SUPFAM" id="SSF81660">
    <property type="entry name" value="Metal cation-transporting ATPase, ATP-binding domain N"/>
    <property type="match status" value="1"/>
</dbReference>
<evidence type="ECO:0000256" key="19">
    <source>
        <dbReference type="ARBA" id="ARBA00023128"/>
    </source>
</evidence>
<keyword evidence="9" id="KW-0677">Repeat</keyword>
<dbReference type="SUPFAM" id="SSF81423">
    <property type="entry name" value="Mitochondrial cytochrome c oxidase subunit VIIb"/>
    <property type="match status" value="1"/>
</dbReference>
<evidence type="ECO:0000259" key="23">
    <source>
        <dbReference type="PROSITE" id="PS50846"/>
    </source>
</evidence>
<evidence type="ECO:0000256" key="14">
    <source>
        <dbReference type="ARBA" id="ARBA00022946"/>
    </source>
</evidence>
<dbReference type="InterPro" id="IPR036412">
    <property type="entry name" value="HAD-like_sf"/>
</dbReference>
<dbReference type="SUPFAM" id="SSF55856">
    <property type="entry name" value="Cytochrome b5-like heme/steroid binding domain"/>
    <property type="match status" value="1"/>
</dbReference>
<evidence type="ECO:0000256" key="1">
    <source>
        <dbReference type="ARBA" id="ARBA00004166"/>
    </source>
</evidence>
<dbReference type="NCBIfam" id="TIGR01494">
    <property type="entry name" value="ATPase_P-type"/>
    <property type="match status" value="2"/>
</dbReference>
<dbReference type="NCBIfam" id="TIGR01525">
    <property type="entry name" value="ATPase-IB_hvy"/>
    <property type="match status" value="1"/>
</dbReference>
<dbReference type="Proteomes" id="UP000886611">
    <property type="component" value="Unassembled WGS sequence"/>
</dbReference>
<dbReference type="InterPro" id="IPR001757">
    <property type="entry name" value="P_typ_ATPase"/>
</dbReference>
<gene>
    <name evidence="24" type="primary">Atp7a</name>
    <name evidence="24" type="ORF">GTO96_0003037</name>
</gene>
<feature type="domain" description="HMA" evidence="23">
    <location>
        <begin position="644"/>
        <end position="710"/>
    </location>
</feature>
<keyword evidence="13 22" id="KW-0067">ATP-binding</keyword>
<keyword evidence="6" id="KW-0813">Transport</keyword>
<dbReference type="InterPro" id="IPR036400">
    <property type="entry name" value="Cyt_B5-like_heme/steroid_sf"/>
</dbReference>
<dbReference type="FunFam" id="3.10.120.10:FF:000003">
    <property type="entry name" value="membrane-associated progesterone receptor component 1"/>
    <property type="match status" value="1"/>
</dbReference>
<keyword evidence="25" id="KW-1185">Reference proteome</keyword>
<feature type="non-terminal residue" evidence="24">
    <location>
        <position position="1"/>
    </location>
</feature>
<dbReference type="SFLD" id="SFLDG00002">
    <property type="entry name" value="C1.7:_P-type_atpase_like"/>
    <property type="match status" value="1"/>
</dbReference>
<evidence type="ECO:0000256" key="16">
    <source>
        <dbReference type="ARBA" id="ARBA00022989"/>
    </source>
</evidence>
<keyword evidence="11" id="KW-0999">Mitochondrion inner membrane</keyword>
<dbReference type="FunFam" id="2.70.150.10:FF:000002">
    <property type="entry name" value="Copper-transporting ATPase 1, putative"/>
    <property type="match status" value="1"/>
</dbReference>
<dbReference type="PRINTS" id="PR00942">
    <property type="entry name" value="CUATPASEI"/>
</dbReference>
<dbReference type="CDD" id="cd02094">
    <property type="entry name" value="P-type_ATPase_Cu-like"/>
    <property type="match status" value="1"/>
</dbReference>
<feature type="transmembrane region" description="Helical" evidence="22">
    <location>
        <begin position="173"/>
        <end position="192"/>
    </location>
</feature>
<dbReference type="InterPro" id="IPR059000">
    <property type="entry name" value="ATPase_P-type_domA"/>
</dbReference>
<dbReference type="SFLD" id="SFLDS00003">
    <property type="entry name" value="Haloacid_Dehalogenase"/>
    <property type="match status" value="1"/>
</dbReference>
<dbReference type="InterPro" id="IPR023272">
    <property type="entry name" value="Cyt_c_oxidase_suVIIB_dom_sf"/>
</dbReference>
<dbReference type="Gene3D" id="3.10.120.10">
    <property type="entry name" value="Cytochrome b5-like heme/steroid binding domain"/>
    <property type="match status" value="1"/>
</dbReference>
<evidence type="ECO:0000313" key="24">
    <source>
        <dbReference type="EMBL" id="KAG2463655.1"/>
    </source>
</evidence>
<feature type="transmembrane region" description="Helical" evidence="22">
    <location>
        <begin position="803"/>
        <end position="825"/>
    </location>
</feature>
<evidence type="ECO:0000313" key="25">
    <source>
        <dbReference type="Proteomes" id="UP000886611"/>
    </source>
</evidence>
<dbReference type="InterPro" id="IPR044492">
    <property type="entry name" value="P_typ_ATPase_HD_dom"/>
</dbReference>
<keyword evidence="10 22" id="KW-0547">Nucleotide-binding</keyword>
<dbReference type="Gene3D" id="3.40.1110.10">
    <property type="entry name" value="Calcium-transporting ATPase, cytoplasmic domain N"/>
    <property type="match status" value="1"/>
</dbReference>
<protein>
    <recommendedName>
        <fullName evidence="5">P-type Cu(+) transporter</fullName>
        <ecNumber evidence="5">7.2.2.8</ecNumber>
    </recommendedName>
</protein>
<dbReference type="FunFam" id="3.40.1110.10:FF:000023">
    <property type="entry name" value="Copper-transporting ATPase 1, putative"/>
    <property type="match status" value="1"/>
</dbReference>
<dbReference type="EMBL" id="JAATIS010003638">
    <property type="protein sequence ID" value="KAG2463655.1"/>
    <property type="molecule type" value="Genomic_DNA"/>
</dbReference>
<dbReference type="SMART" id="SM01117">
    <property type="entry name" value="Cyt-b5"/>
    <property type="match status" value="1"/>
</dbReference>
<reference evidence="24 25" key="1">
    <citation type="journal article" date="2021" name="Cell">
        <title>Tracing the genetic footprints of vertebrate landing in non-teleost ray-finned fishes.</title>
        <authorList>
            <person name="Bi X."/>
            <person name="Wang K."/>
            <person name="Yang L."/>
            <person name="Pan H."/>
            <person name="Jiang H."/>
            <person name="Wei Q."/>
            <person name="Fang M."/>
            <person name="Yu H."/>
            <person name="Zhu C."/>
            <person name="Cai Y."/>
            <person name="He Y."/>
            <person name="Gan X."/>
            <person name="Zeng H."/>
            <person name="Yu D."/>
            <person name="Zhu Y."/>
            <person name="Jiang H."/>
            <person name="Qiu Q."/>
            <person name="Yang H."/>
            <person name="Zhang Y.E."/>
            <person name="Wang W."/>
            <person name="Zhu M."/>
            <person name="He S."/>
            <person name="Zhang G."/>
        </authorList>
    </citation>
    <scope>NUCLEOTIDE SEQUENCE [LARGE SCALE GENOMIC DNA]</scope>
    <source>
        <strain evidence="24">Bchr_013</strain>
    </source>
</reference>
<dbReference type="EC" id="7.2.2.8" evidence="5"/>
<dbReference type="InterPro" id="IPR023299">
    <property type="entry name" value="ATPase_P-typ_cyto_dom_N"/>
</dbReference>
<evidence type="ECO:0000256" key="13">
    <source>
        <dbReference type="ARBA" id="ARBA00022840"/>
    </source>
</evidence>
<comment type="similarity">
    <text evidence="4">Belongs to the cytochrome c oxidase VIIb family.</text>
</comment>
<dbReference type="PRINTS" id="PR00119">
    <property type="entry name" value="CATATPASE"/>
</dbReference>
<feature type="transmembrane region" description="Helical" evidence="22">
    <location>
        <begin position="1039"/>
        <end position="1062"/>
    </location>
</feature>
<dbReference type="InterPro" id="IPR006122">
    <property type="entry name" value="HMA_Cu_ion-bd"/>
</dbReference>
<dbReference type="FunFam" id="3.30.70.100:FF:000001">
    <property type="entry name" value="ATPase copper transporting beta"/>
    <property type="match status" value="5"/>
</dbReference>
<feature type="transmembrane region" description="Helical" evidence="22">
    <location>
        <begin position="20"/>
        <end position="38"/>
    </location>
</feature>
<dbReference type="SFLD" id="SFLDF00027">
    <property type="entry name" value="p-type_atpase"/>
    <property type="match status" value="1"/>
</dbReference>
<evidence type="ECO:0000256" key="15">
    <source>
        <dbReference type="ARBA" id="ARBA00022967"/>
    </source>
</evidence>
<evidence type="ECO:0000256" key="6">
    <source>
        <dbReference type="ARBA" id="ARBA00022448"/>
    </source>
</evidence>
<dbReference type="InterPro" id="IPR023298">
    <property type="entry name" value="ATPase_P-typ_TM_dom_sf"/>
</dbReference>
<dbReference type="GO" id="GO:0005802">
    <property type="term" value="C:trans-Golgi network"/>
    <property type="evidence" value="ECO:0007669"/>
    <property type="project" value="UniProtKB-ARBA"/>
</dbReference>
<dbReference type="Gene3D" id="2.70.150.10">
    <property type="entry name" value="Calcium-transporting ATPase, cytoplasmic transduction domain A"/>
    <property type="match status" value="1"/>
</dbReference>
<dbReference type="GO" id="GO:0005743">
    <property type="term" value="C:mitochondrial inner membrane"/>
    <property type="evidence" value="ECO:0007669"/>
    <property type="project" value="UniProtKB-SubCell"/>
</dbReference>
<evidence type="ECO:0000256" key="11">
    <source>
        <dbReference type="ARBA" id="ARBA00022792"/>
    </source>
</evidence>
<evidence type="ECO:0000256" key="18">
    <source>
        <dbReference type="ARBA" id="ARBA00023065"/>
    </source>
</evidence>
<evidence type="ECO:0000256" key="3">
    <source>
        <dbReference type="ARBA" id="ARBA00004673"/>
    </source>
</evidence>
<feature type="transmembrane region" description="Helical" evidence="22">
    <location>
        <begin position="995"/>
        <end position="1019"/>
    </location>
</feature>
<evidence type="ECO:0000256" key="20">
    <source>
        <dbReference type="ARBA" id="ARBA00023136"/>
    </source>
</evidence>
<dbReference type="Gene3D" id="1.20.1110.10">
    <property type="entry name" value="Calcium-transporting ATPase, transmembrane domain"/>
    <property type="match status" value="1"/>
</dbReference>
<evidence type="ECO:0000256" key="9">
    <source>
        <dbReference type="ARBA" id="ARBA00022737"/>
    </source>
</evidence>
<dbReference type="Pfam" id="PF05392">
    <property type="entry name" value="COX7B"/>
    <property type="match status" value="1"/>
</dbReference>
<keyword evidence="16 22" id="KW-1133">Transmembrane helix</keyword>
<feature type="domain" description="HMA" evidence="23">
    <location>
        <begin position="720"/>
        <end position="786"/>
    </location>
</feature>
<dbReference type="GO" id="GO:0140581">
    <property type="term" value="F:P-type monovalent copper transporter activity"/>
    <property type="evidence" value="ECO:0007669"/>
    <property type="project" value="UniProtKB-EC"/>
</dbReference>
<comment type="pathway">
    <text evidence="3">Energy metabolism; oxidative phosphorylation.</text>
</comment>
<dbReference type="InterPro" id="IPR006121">
    <property type="entry name" value="HMA_dom"/>
</dbReference>
<keyword evidence="20 22" id="KW-0472">Membrane</keyword>
<evidence type="ECO:0000256" key="21">
    <source>
        <dbReference type="ARBA" id="ARBA00038357"/>
    </source>
</evidence>
<dbReference type="PRINTS" id="PR00943">
    <property type="entry name" value="CUATPASE"/>
</dbReference>
<dbReference type="InterPro" id="IPR036163">
    <property type="entry name" value="HMA_dom_sf"/>
</dbReference>
<keyword evidence="17" id="KW-0186">Copper</keyword>